<dbReference type="EMBL" id="KL363445">
    <property type="protein sequence ID" value="KFD45656.1"/>
    <property type="molecule type" value="Genomic_DNA"/>
</dbReference>
<evidence type="ECO:0000259" key="2">
    <source>
        <dbReference type="PROSITE" id="PS50158"/>
    </source>
</evidence>
<keyword evidence="1" id="KW-0862">Zinc</keyword>
<keyword evidence="1" id="KW-0479">Metal-binding</keyword>
<evidence type="ECO:0000313" key="3">
    <source>
        <dbReference type="EMBL" id="KFD45656.1"/>
    </source>
</evidence>
<dbReference type="GO" id="GO:0019899">
    <property type="term" value="F:enzyme binding"/>
    <property type="evidence" value="ECO:0007669"/>
    <property type="project" value="UniProtKB-ARBA"/>
</dbReference>
<name>A0A085LL10_9BILA</name>
<dbReference type="Pfam" id="PF22936">
    <property type="entry name" value="Pol_BBD"/>
    <property type="match status" value="1"/>
</dbReference>
<dbReference type="PANTHER" id="PTHR47481:SF7">
    <property type="entry name" value="CCHC-TYPE DOMAIN-CONTAINING PROTEIN"/>
    <property type="match status" value="1"/>
</dbReference>
<dbReference type="SMART" id="SM00343">
    <property type="entry name" value="ZnF_C2HC"/>
    <property type="match status" value="1"/>
</dbReference>
<feature type="domain" description="CCHC-type" evidence="2">
    <location>
        <begin position="232"/>
        <end position="248"/>
    </location>
</feature>
<dbReference type="AlphaFoldDB" id="A0A085LL10"/>
<sequence length="445" mass="50881">MDLKTQIDKLESASNWSKWKRQIELLLRYHGVLDVVIGKRVAPKTLPVGASAEDVKRHDEEVKCYEKEDTLAQLLLVSSMNEANVELTATSLSAADVWQKLLAVYEQSSGLRMDRLMEELFSCAMKPLEDVVEYVARLQKLFSELNDELEKLANVRLPDLLLMSRILSTLPQEYFEFKSVWESVPVSDRSVNLLVERLRLVEMRLPDKTNSSSVAFAVKADAKKERNKKRGRKCFNCHQNGHFAKSCPMRQNGNKEQVRQFKGGETFFCYRVEANSDASAAWLADSGASHHMTWNKKYFTKYVPFPQHVEVRVGNGEIIYAYGRGSVRVKVFTEGEWLASVMEEVWYVLKLELNLFSIGRAAERGFTFIATADGCYFRKNDRAKLVGARNLNGPYELKIRVRLPKRRQGQRLNQIQGQRRLSGSQKTVALNAKEKGRKAELITPC</sequence>
<dbReference type="InterPro" id="IPR054722">
    <property type="entry name" value="PolX-like_BBD"/>
</dbReference>
<evidence type="ECO:0000256" key="1">
    <source>
        <dbReference type="PROSITE-ProRule" id="PRU00047"/>
    </source>
</evidence>
<organism evidence="3 4">
    <name type="scientific">Trichuris suis</name>
    <name type="common">pig whipworm</name>
    <dbReference type="NCBI Taxonomy" id="68888"/>
    <lineage>
        <taxon>Eukaryota</taxon>
        <taxon>Metazoa</taxon>
        <taxon>Ecdysozoa</taxon>
        <taxon>Nematoda</taxon>
        <taxon>Enoplea</taxon>
        <taxon>Dorylaimia</taxon>
        <taxon>Trichinellida</taxon>
        <taxon>Trichuridae</taxon>
        <taxon>Trichuris</taxon>
    </lineage>
</organism>
<dbReference type="PROSITE" id="PS50158">
    <property type="entry name" value="ZF_CCHC"/>
    <property type="match status" value="1"/>
</dbReference>
<gene>
    <name evidence="3" type="ORF">M513_13469</name>
</gene>
<dbReference type="GO" id="GO:0008270">
    <property type="term" value="F:zinc ion binding"/>
    <property type="evidence" value="ECO:0007669"/>
    <property type="project" value="UniProtKB-KW"/>
</dbReference>
<keyword evidence="4" id="KW-1185">Reference proteome</keyword>
<protein>
    <recommendedName>
        <fullName evidence="2">CCHC-type domain-containing protein</fullName>
    </recommendedName>
</protein>
<dbReference type="SUPFAM" id="SSF57756">
    <property type="entry name" value="Retrovirus zinc finger-like domains"/>
    <property type="match status" value="1"/>
</dbReference>
<dbReference type="Proteomes" id="UP000030764">
    <property type="component" value="Unassembled WGS sequence"/>
</dbReference>
<dbReference type="Pfam" id="PF00098">
    <property type="entry name" value="zf-CCHC"/>
    <property type="match status" value="1"/>
</dbReference>
<proteinExistence type="predicted"/>
<evidence type="ECO:0000313" key="4">
    <source>
        <dbReference type="Proteomes" id="UP000030764"/>
    </source>
</evidence>
<dbReference type="InterPro" id="IPR036875">
    <property type="entry name" value="Znf_CCHC_sf"/>
</dbReference>
<dbReference type="PANTHER" id="PTHR47481">
    <property type="match status" value="1"/>
</dbReference>
<dbReference type="Pfam" id="PF14223">
    <property type="entry name" value="Retrotran_gag_2"/>
    <property type="match status" value="1"/>
</dbReference>
<dbReference type="GO" id="GO:0003676">
    <property type="term" value="F:nucleic acid binding"/>
    <property type="evidence" value="ECO:0007669"/>
    <property type="project" value="InterPro"/>
</dbReference>
<accession>A0A085LL10</accession>
<keyword evidence="1" id="KW-0863">Zinc-finger</keyword>
<dbReference type="InterPro" id="IPR001878">
    <property type="entry name" value="Znf_CCHC"/>
</dbReference>
<dbReference type="Gene3D" id="4.10.60.10">
    <property type="entry name" value="Zinc finger, CCHC-type"/>
    <property type="match status" value="1"/>
</dbReference>
<reference evidence="3 4" key="1">
    <citation type="journal article" date="2014" name="Nat. Genet.">
        <title>Genome and transcriptome of the porcine whipworm Trichuris suis.</title>
        <authorList>
            <person name="Jex A.R."/>
            <person name="Nejsum P."/>
            <person name="Schwarz E.M."/>
            <person name="Hu L."/>
            <person name="Young N.D."/>
            <person name="Hall R.S."/>
            <person name="Korhonen P.K."/>
            <person name="Liao S."/>
            <person name="Thamsborg S."/>
            <person name="Xia J."/>
            <person name="Xu P."/>
            <person name="Wang S."/>
            <person name="Scheerlinck J.P."/>
            <person name="Hofmann A."/>
            <person name="Sternberg P.W."/>
            <person name="Wang J."/>
            <person name="Gasser R.B."/>
        </authorList>
    </citation>
    <scope>NUCLEOTIDE SEQUENCE [LARGE SCALE GENOMIC DNA]</scope>
    <source>
        <strain evidence="3">DCEP-RM93M</strain>
    </source>
</reference>